<feature type="transmembrane region" description="Helical" evidence="1">
    <location>
        <begin position="488"/>
        <end position="506"/>
    </location>
</feature>
<protein>
    <submittedName>
        <fullName evidence="2">Uncharacterized protein</fullName>
    </submittedName>
</protein>
<dbReference type="AlphaFoldDB" id="A0A7I8D9A0"/>
<name>A0A7I8D9A0_9BACL</name>
<feature type="transmembrane region" description="Helical" evidence="1">
    <location>
        <begin position="449"/>
        <end position="468"/>
    </location>
</feature>
<gene>
    <name evidence="2" type="ORF">skT53_00750</name>
</gene>
<keyword evidence="1" id="KW-1133">Transmembrane helix</keyword>
<keyword evidence="1" id="KW-0812">Transmembrane</keyword>
<dbReference type="KEGG" id="eff:skT53_00750"/>
<evidence type="ECO:0000256" key="1">
    <source>
        <dbReference type="SAM" id="Phobius"/>
    </source>
</evidence>
<keyword evidence="3" id="KW-1185">Reference proteome</keyword>
<evidence type="ECO:0000313" key="2">
    <source>
        <dbReference type="EMBL" id="BCJ85090.1"/>
    </source>
</evidence>
<dbReference type="Proteomes" id="UP000593802">
    <property type="component" value="Chromosome"/>
</dbReference>
<organism evidence="2 3">
    <name type="scientific">Effusibacillus dendaii</name>
    <dbReference type="NCBI Taxonomy" id="2743772"/>
    <lineage>
        <taxon>Bacteria</taxon>
        <taxon>Bacillati</taxon>
        <taxon>Bacillota</taxon>
        <taxon>Bacilli</taxon>
        <taxon>Bacillales</taxon>
        <taxon>Alicyclobacillaceae</taxon>
        <taxon>Effusibacillus</taxon>
    </lineage>
</organism>
<sequence>MQKRKWILMMVASICLIVLFQTGLVWSNMQHEKLAAGPFSRAASLDSALSVVPQQLSDDEFVYLTDHAMVRMKLIEGRLQPVQKWSLPSPSLAAAKQLKVVGDAVYWIAEDSLFRSQREHEEWGPVHDLGKAFAFDVIVGADGAQYITVSDDRQIGIAVWQNNQIYRLRQIALQDVVWLHTRLEENGRLSIASIAESGSVDRALWWTTFNAVAVKLEGQTKIGSFQLPHGTDFRSIDFRLTDTDAYLFYTAGPVHTAGSGHTAGPVYRDETATQTGDRLFLLTFSFKQLQAVHWKEIKVLTESGTVSGGDHRSQPSADFSEWVALNGNIWRVDFKQGEPVRSEIAVGHQLSVGHPLLLTEPDSNHKTLVWLRRSTAKKAELLFCTDNPVEKQRIDQLTSKNWPAAVSAAGKRLGGVVFALAAVIKWAAAPLLYLGCLSVFRRRLKNARWGFLLSVCIALYMANKLLFIGQFYGPQSVLLMPEWAATLWGKYLSAFGTALAGSWAAYKAGGTGADFSSIVRYAVFFMLFDMIVSSVWFGFFIN</sequence>
<dbReference type="EMBL" id="AP023366">
    <property type="protein sequence ID" value="BCJ85090.1"/>
    <property type="molecule type" value="Genomic_DNA"/>
</dbReference>
<proteinExistence type="predicted"/>
<reference evidence="2" key="1">
    <citation type="submission" date="2020-08" db="EMBL/GenBank/DDBJ databases">
        <title>Complete Genome Sequence of Effusibacillus dendaii Strain skT53, Isolated from Farmland soil.</title>
        <authorList>
            <person name="Konishi T."/>
            <person name="Kawasaki H."/>
        </authorList>
    </citation>
    <scope>NUCLEOTIDE SEQUENCE [LARGE SCALE GENOMIC DNA]</scope>
    <source>
        <strain evidence="2">SkT53</strain>
    </source>
</reference>
<accession>A0A7I8D9A0</accession>
<keyword evidence="1" id="KW-0472">Membrane</keyword>
<evidence type="ECO:0000313" key="3">
    <source>
        <dbReference type="Proteomes" id="UP000593802"/>
    </source>
</evidence>
<feature type="transmembrane region" description="Helical" evidence="1">
    <location>
        <begin position="518"/>
        <end position="541"/>
    </location>
</feature>
<feature type="transmembrane region" description="Helical" evidence="1">
    <location>
        <begin position="413"/>
        <end position="437"/>
    </location>
</feature>
<dbReference type="RefSeq" id="WP_200759255.1">
    <property type="nucleotide sequence ID" value="NZ_AP023366.1"/>
</dbReference>